<gene>
    <name evidence="1" type="ORF">MtrunA17_Chr6g0476601</name>
</gene>
<accession>A0A396HHT7</accession>
<sequence length="57" mass="6465">MGIMKLSHFAFDKRNNRIESNNIGNQGFKLPPIESNNSGNKGFKFPPIFFISRVHAT</sequence>
<dbReference type="AlphaFoldDB" id="A0A396HHT7"/>
<name>A0A396HHT7_MEDTR</name>
<reference evidence="1" key="1">
    <citation type="journal article" date="2018" name="Nat. Plants">
        <title>Whole-genome landscape of Medicago truncatula symbiotic genes.</title>
        <authorList>
            <person name="Pecrix Y."/>
            <person name="Gamas P."/>
            <person name="Carrere S."/>
        </authorList>
    </citation>
    <scope>NUCLEOTIDE SEQUENCE</scope>
    <source>
        <tissue evidence="1">Leaves</tissue>
    </source>
</reference>
<proteinExistence type="predicted"/>
<comment type="caution">
    <text evidence="1">The sequence shown here is derived from an EMBL/GenBank/DDBJ whole genome shotgun (WGS) entry which is preliminary data.</text>
</comment>
<protein>
    <submittedName>
        <fullName evidence="1">Uncharacterized protein</fullName>
    </submittedName>
</protein>
<organism evidence="1">
    <name type="scientific">Medicago truncatula</name>
    <name type="common">Barrel medic</name>
    <name type="synonym">Medicago tribuloides</name>
    <dbReference type="NCBI Taxonomy" id="3880"/>
    <lineage>
        <taxon>Eukaryota</taxon>
        <taxon>Viridiplantae</taxon>
        <taxon>Streptophyta</taxon>
        <taxon>Embryophyta</taxon>
        <taxon>Tracheophyta</taxon>
        <taxon>Spermatophyta</taxon>
        <taxon>Magnoliopsida</taxon>
        <taxon>eudicotyledons</taxon>
        <taxon>Gunneridae</taxon>
        <taxon>Pentapetalae</taxon>
        <taxon>rosids</taxon>
        <taxon>fabids</taxon>
        <taxon>Fabales</taxon>
        <taxon>Fabaceae</taxon>
        <taxon>Papilionoideae</taxon>
        <taxon>50 kb inversion clade</taxon>
        <taxon>NPAAA clade</taxon>
        <taxon>Hologalegina</taxon>
        <taxon>IRL clade</taxon>
        <taxon>Trifolieae</taxon>
        <taxon>Medicago</taxon>
    </lineage>
</organism>
<dbReference type="Proteomes" id="UP000265566">
    <property type="component" value="Chromosome 6"/>
</dbReference>
<evidence type="ECO:0000313" key="1">
    <source>
        <dbReference type="EMBL" id="RHN52091.1"/>
    </source>
</evidence>
<dbReference type="Gramene" id="rna36711">
    <property type="protein sequence ID" value="RHN52091.1"/>
    <property type="gene ID" value="gene36711"/>
</dbReference>
<dbReference type="EMBL" id="PSQE01000006">
    <property type="protein sequence ID" value="RHN52091.1"/>
    <property type="molecule type" value="Genomic_DNA"/>
</dbReference>